<feature type="region of interest" description="Disordered" evidence="1">
    <location>
        <begin position="204"/>
        <end position="251"/>
    </location>
</feature>
<gene>
    <name evidence="3" type="ORF">GN331_12305</name>
</gene>
<accession>A0A7C9MN50</accession>
<evidence type="ECO:0008006" key="5">
    <source>
        <dbReference type="Google" id="ProtNLM"/>
    </source>
</evidence>
<protein>
    <recommendedName>
        <fullName evidence="5">SMODS and SLOG-associating 2TM effector domain-containing protein</fullName>
    </recommendedName>
</protein>
<name>A0A7C9MN50_9GAMM</name>
<reference evidence="3 4" key="1">
    <citation type="submission" date="2019-12" db="EMBL/GenBank/DDBJ databases">
        <authorList>
            <person name="Xu J."/>
        </authorList>
    </citation>
    <scope>NUCLEOTIDE SEQUENCE [LARGE SCALE GENOMIC DNA]</scope>
    <source>
        <strain evidence="3 4">HX-5-24</strain>
    </source>
</reference>
<keyword evidence="4" id="KW-1185">Reference proteome</keyword>
<dbReference type="Gene3D" id="3.40.50.450">
    <property type="match status" value="1"/>
</dbReference>
<keyword evidence="2" id="KW-1133">Transmembrane helix</keyword>
<dbReference type="Proteomes" id="UP000479692">
    <property type="component" value="Unassembled WGS sequence"/>
</dbReference>
<dbReference type="AlphaFoldDB" id="A0A7C9MN50"/>
<keyword evidence="2" id="KW-0812">Transmembrane</keyword>
<organism evidence="3 4">
    <name type="scientific">Noviluteimonas gilva</name>
    <dbReference type="NCBI Taxonomy" id="2682097"/>
    <lineage>
        <taxon>Bacteria</taxon>
        <taxon>Pseudomonadati</taxon>
        <taxon>Pseudomonadota</taxon>
        <taxon>Gammaproteobacteria</taxon>
        <taxon>Lysobacterales</taxon>
        <taxon>Lysobacteraceae</taxon>
        <taxon>Noviluteimonas</taxon>
    </lineage>
</organism>
<feature type="transmembrane region" description="Helical" evidence="2">
    <location>
        <begin position="338"/>
        <end position="356"/>
    </location>
</feature>
<sequence length="587" mass="65449">MDTHGPLRTELIVGVTSHRDLDPAQLPHLRTQVRDAFAMLRQHYPDLALVVVSALAEGGDRLVAEVALDAGARLVVPLPLPVELYSEDFANAQSQHDFARLLVDAETVPLKLVEPDHDVLRTPGPARDRQYLHAGLFVANHCHVLFALWDGREEVGTGGTAQIVRYYLGGPVPGARRATDNLRQMLAGDDDSLVLHFHVRRNGAAAQPPTTHRHQVRPPSAQPQPRRGRRKSLPAGESGEPTWRTSAGQRSFSAGLPPEYDRIFRRMQGFQRDRVKLDKGALPAASEDAAERTWREADALAVHFQRCTLWAMRAIHILAVAMGLALLLYSDLGAPDSMLWVFLGLFAVGLAIALTAHRRDWHRKYIDYRALAEGLRVQTFWRRAGLTITGDAEFAHDNFMQKQDVELGWIRNVMRQVGLARTGPAQDADDAAQAVAEVIDAWVGRPGQSGQLAYYERKSVLRERHHVRTRALGAACLWAGIGISLVLALFHRGFSDDTRGLLVTLMGALSLIAAVREAYAYRKADKELIKQYRFMHRIYRNARLALDAAASTQEKREILRALGEAALAEHAEWALMHRDRPIEHGRP</sequence>
<feature type="transmembrane region" description="Helical" evidence="2">
    <location>
        <begin position="502"/>
        <end position="521"/>
    </location>
</feature>
<comment type="caution">
    <text evidence="3">The sequence shown here is derived from an EMBL/GenBank/DDBJ whole genome shotgun (WGS) entry which is preliminary data.</text>
</comment>
<evidence type="ECO:0000256" key="2">
    <source>
        <dbReference type="SAM" id="Phobius"/>
    </source>
</evidence>
<dbReference type="EMBL" id="WOXT01000004">
    <property type="protein sequence ID" value="MUV14987.1"/>
    <property type="molecule type" value="Genomic_DNA"/>
</dbReference>
<evidence type="ECO:0000313" key="4">
    <source>
        <dbReference type="Proteomes" id="UP000479692"/>
    </source>
</evidence>
<evidence type="ECO:0000256" key="1">
    <source>
        <dbReference type="SAM" id="MobiDB-lite"/>
    </source>
</evidence>
<feature type="transmembrane region" description="Helical" evidence="2">
    <location>
        <begin position="471"/>
        <end position="490"/>
    </location>
</feature>
<proteinExistence type="predicted"/>
<keyword evidence="2" id="KW-0472">Membrane</keyword>
<feature type="transmembrane region" description="Helical" evidence="2">
    <location>
        <begin position="314"/>
        <end position="332"/>
    </location>
</feature>
<evidence type="ECO:0000313" key="3">
    <source>
        <dbReference type="EMBL" id="MUV14987.1"/>
    </source>
</evidence>
<dbReference type="RefSeq" id="WP_331713472.1">
    <property type="nucleotide sequence ID" value="NZ_WOXT01000004.1"/>
</dbReference>